<keyword evidence="3" id="KW-1185">Reference proteome</keyword>
<dbReference type="RefSeq" id="WP_158089276.1">
    <property type="nucleotide sequence ID" value="NZ_LVJN01000015.1"/>
</dbReference>
<evidence type="ECO:0000313" key="3">
    <source>
        <dbReference type="Proteomes" id="UP000194003"/>
    </source>
</evidence>
<organism evidence="2 3">
    <name type="scientific">Magnetofaba australis IT-1</name>
    <dbReference type="NCBI Taxonomy" id="1434232"/>
    <lineage>
        <taxon>Bacteria</taxon>
        <taxon>Pseudomonadati</taxon>
        <taxon>Pseudomonadota</taxon>
        <taxon>Magnetococcia</taxon>
        <taxon>Magnetococcales</taxon>
        <taxon>Magnetococcaceae</taxon>
        <taxon>Magnetofaba</taxon>
    </lineage>
</organism>
<evidence type="ECO:0000313" key="2">
    <source>
        <dbReference type="EMBL" id="OSM06881.1"/>
    </source>
</evidence>
<dbReference type="AlphaFoldDB" id="A0A1Y2K809"/>
<sequence>MKRIHKGAEPKRLAKYRKQNPNADWESFRLAEPEGYDAIRAQLRRDQGNLCCYCEIDLLRADKKENEDFRVEHFRPKSRAKQGTHPALEWQNLLGCCHGGSQRSVADRSRFTSPEHSCDVTKKDRNPDGAMLNPLEIPAEANLFEFNPFTGEILVNRRACQRAGVDPKLVQGSIEMLNLNAKRLRNRRQRDLEKYDEALSSCEEELYDPAAARRLLAEEILTRRGGGDWPRFFSAIRDFLAPESDMLLKEMGYDG</sequence>
<dbReference type="NCBIfam" id="TIGR02646">
    <property type="entry name" value="retron system putative HNH endonuclease"/>
    <property type="match status" value="1"/>
</dbReference>
<dbReference type="Proteomes" id="UP000194003">
    <property type="component" value="Unassembled WGS sequence"/>
</dbReference>
<evidence type="ECO:0008006" key="4">
    <source>
        <dbReference type="Google" id="ProtNLM"/>
    </source>
</evidence>
<feature type="coiled-coil region" evidence="1">
    <location>
        <begin position="174"/>
        <end position="205"/>
    </location>
</feature>
<gene>
    <name evidence="2" type="ORF">MAIT1_00241</name>
</gene>
<accession>A0A1Y2K809</accession>
<reference evidence="2 3" key="1">
    <citation type="journal article" date="2016" name="BMC Genomics">
        <title>Combined genomic and structural analyses of a cultured magnetotactic bacterium reveals its niche adaptation to a dynamic environment.</title>
        <authorList>
            <person name="Araujo A.C."/>
            <person name="Morillo V."/>
            <person name="Cypriano J."/>
            <person name="Teixeira L.C."/>
            <person name="Leao P."/>
            <person name="Lyra S."/>
            <person name="Almeida L.G."/>
            <person name="Bazylinski D.A."/>
            <person name="Vasconcellos A.T."/>
            <person name="Abreu F."/>
            <person name="Lins U."/>
        </authorList>
    </citation>
    <scope>NUCLEOTIDE SEQUENCE [LARGE SCALE GENOMIC DNA]</scope>
    <source>
        <strain evidence="2 3">IT-1</strain>
    </source>
</reference>
<keyword evidence="1" id="KW-0175">Coiled coil</keyword>
<dbReference type="OrthoDB" id="8617719at2"/>
<proteinExistence type="predicted"/>
<name>A0A1Y2K809_9PROT</name>
<dbReference type="InterPro" id="IPR013467">
    <property type="entry name" value="HNH78-like"/>
</dbReference>
<dbReference type="Gene3D" id="1.10.30.50">
    <property type="match status" value="1"/>
</dbReference>
<dbReference type="EMBL" id="LVJN01000015">
    <property type="protein sequence ID" value="OSM06881.1"/>
    <property type="molecule type" value="Genomic_DNA"/>
</dbReference>
<evidence type="ECO:0000256" key="1">
    <source>
        <dbReference type="SAM" id="Coils"/>
    </source>
</evidence>
<protein>
    <recommendedName>
        <fullName evidence="4">TIGR02646 family protein</fullName>
    </recommendedName>
</protein>
<dbReference type="STRING" id="1434232.MAIT1_00241"/>
<comment type="caution">
    <text evidence="2">The sequence shown here is derived from an EMBL/GenBank/DDBJ whole genome shotgun (WGS) entry which is preliminary data.</text>
</comment>